<accession>A0A2H1EGX4</accession>
<evidence type="ECO:0000313" key="3">
    <source>
        <dbReference type="Proteomes" id="UP000232412"/>
    </source>
</evidence>
<gene>
    <name evidence="2" type="ORF">NSIN_20640</name>
</gene>
<dbReference type="SUPFAM" id="SSF54909">
    <property type="entry name" value="Dimeric alpha+beta barrel"/>
    <property type="match status" value="1"/>
</dbReference>
<dbReference type="OrthoDB" id="8136at2157"/>
<dbReference type="InterPro" id="IPR011008">
    <property type="entry name" value="Dimeric_a/b-barrel"/>
</dbReference>
<dbReference type="RefSeq" id="WP_101009616.1">
    <property type="nucleotide sequence ID" value="NZ_FRFC01000003.1"/>
</dbReference>
<evidence type="ECO:0000259" key="1">
    <source>
        <dbReference type="Pfam" id="PF01037"/>
    </source>
</evidence>
<dbReference type="AlphaFoldDB" id="A0A2H1EGX4"/>
<dbReference type="Gene3D" id="3.30.70.920">
    <property type="match status" value="1"/>
</dbReference>
<proteinExistence type="predicted"/>
<dbReference type="EMBL" id="FRFC01000003">
    <property type="protein sequence ID" value="SHO45384.1"/>
    <property type="molecule type" value="Genomic_DNA"/>
</dbReference>
<dbReference type="Proteomes" id="UP000232412">
    <property type="component" value="Unassembled WGS sequence"/>
</dbReference>
<evidence type="ECO:0000313" key="2">
    <source>
        <dbReference type="EMBL" id="SHO45384.1"/>
    </source>
</evidence>
<sequence>MEKAYVLIGCELGAENEILEKLKKMEKVKGAHIVYGDYDIVVEAQADTESQMDSLITKQIRQLARVRSTMTLGVVS</sequence>
<reference evidence="3" key="1">
    <citation type="submission" date="2016-12" db="EMBL/GenBank/DDBJ databases">
        <authorList>
            <person name="Herbold C."/>
        </authorList>
    </citation>
    <scope>NUCLEOTIDE SEQUENCE [LARGE SCALE GENOMIC DNA]</scope>
</reference>
<keyword evidence="3" id="KW-1185">Reference proteome</keyword>
<feature type="domain" description="Transcription regulator AsnC/Lrp ligand binding" evidence="1">
    <location>
        <begin position="6"/>
        <end position="72"/>
    </location>
</feature>
<dbReference type="InterPro" id="IPR019887">
    <property type="entry name" value="Tscrpt_reg_AsnC/Lrp_C"/>
</dbReference>
<name>A0A2H1EGX4_9ARCH</name>
<dbReference type="Pfam" id="PF01037">
    <property type="entry name" value="AsnC_trans_reg"/>
    <property type="match status" value="1"/>
</dbReference>
<protein>
    <submittedName>
        <fullName evidence="2">AsnC family transcriptional regulator</fullName>
    </submittedName>
</protein>
<organism evidence="2 3">
    <name type="scientific">Nitrosotalea sinensis</name>
    <dbReference type="NCBI Taxonomy" id="1499975"/>
    <lineage>
        <taxon>Archaea</taxon>
        <taxon>Nitrososphaerota</taxon>
        <taxon>Nitrososphaeria</taxon>
        <taxon>Nitrosotaleales</taxon>
        <taxon>Nitrosotaleaceae</taxon>
        <taxon>Nitrosotalea</taxon>
    </lineage>
</organism>